<sequence>MASTQPSPVPAGATPAPHTSPLGLSLPEGRGRRVLVTGATGYVGGRLIPELLAAGFDVRAGARNPSDLADRPWSDSIEAVELDLTEADLVEAAMQDVHTVLYLVHSMGGGGDFVAQEQRIADIVGTAADTAGVAQLVYLSGLHPDTVPVAELSDHMRSRALVAERLERAATPALTFEAGVIIGSGSTSFEMIRHLAERLPVMPGPSWLRNRVEPLAIRDVLYYLLQACALPEPVQLRAQIGNGHPQSFASVLVDYAKAAGLSRRIVIPTPLPLKTLAGFWIGMVTPIPVAVALPLAASLAEEAVVEDRSVRDLIPDPPGGLTSYMDAVRLALKREKEGPLDVTFDADLQSSADPAAPLPSDPEWAGTTVYTDERERESDLPAQEVWPVIESVGGANGWYSTPLLWKIRGLMDKLVGGPGLTRGRRDPDHLRRGDAVDWWRVEDVEPGRRLTLRAEMKAGGRAWLQLATEPREGGGSVYRQRAVFMPDGLLGRAYWTAILPFHAVVFPEMAANILAEAQRRHDGGERPRTRGLLRPLVDRLPLRRNPLDRRARDADGAQSRD</sequence>
<dbReference type="InterPro" id="IPR016040">
    <property type="entry name" value="NAD(P)-bd_dom"/>
</dbReference>
<dbReference type="Gene3D" id="3.40.50.720">
    <property type="entry name" value="NAD(P)-binding Rossmann-like Domain"/>
    <property type="match status" value="1"/>
</dbReference>
<reference evidence="3" key="1">
    <citation type="submission" date="2023-06" db="EMBL/GenBank/DDBJ databases">
        <title>lsaBGC provides a comprehensive framework for evolutionary analysis of biosynthetic gene clusters within focal taxa.</title>
        <authorList>
            <person name="Salamzade R."/>
            <person name="Sandstrom S."/>
            <person name="Kalan L.R."/>
        </authorList>
    </citation>
    <scope>NUCLEOTIDE SEQUENCE</scope>
    <source>
        <strain evidence="3">P3-SID899</strain>
    </source>
</reference>
<evidence type="ECO:0000256" key="1">
    <source>
        <dbReference type="SAM" id="MobiDB-lite"/>
    </source>
</evidence>
<dbReference type="SUPFAM" id="SSF55961">
    <property type="entry name" value="Bet v1-like"/>
    <property type="match status" value="1"/>
</dbReference>
<evidence type="ECO:0000259" key="2">
    <source>
        <dbReference type="Pfam" id="PF13460"/>
    </source>
</evidence>
<proteinExistence type="predicted"/>
<feature type="region of interest" description="Disordered" evidence="1">
    <location>
        <begin position="1"/>
        <end position="27"/>
    </location>
</feature>
<evidence type="ECO:0000313" key="3">
    <source>
        <dbReference type="EMBL" id="MCV7629167.1"/>
    </source>
</evidence>
<dbReference type="InterPro" id="IPR036291">
    <property type="entry name" value="NAD(P)-bd_dom_sf"/>
</dbReference>
<dbReference type="Pfam" id="PF13460">
    <property type="entry name" value="NAD_binding_10"/>
    <property type="match status" value="1"/>
</dbReference>
<dbReference type="PANTHER" id="PTHR48079:SF6">
    <property type="entry name" value="NAD(P)-BINDING DOMAIN-CONTAINING PROTEIN-RELATED"/>
    <property type="match status" value="1"/>
</dbReference>
<evidence type="ECO:0000313" key="4">
    <source>
        <dbReference type="Proteomes" id="UP001205867"/>
    </source>
</evidence>
<organism evidence="3 4">
    <name type="scientific">Micrococcus luteus</name>
    <name type="common">Micrococcus lysodeikticus</name>
    <dbReference type="NCBI Taxonomy" id="1270"/>
    <lineage>
        <taxon>Bacteria</taxon>
        <taxon>Bacillati</taxon>
        <taxon>Actinomycetota</taxon>
        <taxon>Actinomycetes</taxon>
        <taxon>Micrococcales</taxon>
        <taxon>Micrococcaceae</taxon>
        <taxon>Micrococcus</taxon>
    </lineage>
</organism>
<dbReference type="PANTHER" id="PTHR48079">
    <property type="entry name" value="PROTEIN YEEZ"/>
    <property type="match status" value="1"/>
</dbReference>
<gene>
    <name evidence="3" type="ORF">M3A82_007410</name>
</gene>
<dbReference type="EMBL" id="JALXKZ020000015">
    <property type="protein sequence ID" value="MCV7629167.1"/>
    <property type="molecule type" value="Genomic_DNA"/>
</dbReference>
<name>A0AAP3EX80_MICLU</name>
<dbReference type="InterPro" id="IPR051783">
    <property type="entry name" value="NAD(P)-dependent_oxidoreduct"/>
</dbReference>
<dbReference type="GO" id="GO:0005737">
    <property type="term" value="C:cytoplasm"/>
    <property type="evidence" value="ECO:0007669"/>
    <property type="project" value="TreeGrafter"/>
</dbReference>
<protein>
    <submittedName>
        <fullName evidence="3">SDR family oxidoreductase</fullName>
    </submittedName>
</protein>
<dbReference type="GO" id="GO:0004029">
    <property type="term" value="F:aldehyde dehydrogenase (NAD+) activity"/>
    <property type="evidence" value="ECO:0007669"/>
    <property type="project" value="TreeGrafter"/>
</dbReference>
<dbReference type="Proteomes" id="UP001205867">
    <property type="component" value="Unassembled WGS sequence"/>
</dbReference>
<dbReference type="AlphaFoldDB" id="A0AAP3EX80"/>
<comment type="caution">
    <text evidence="3">The sequence shown here is derived from an EMBL/GenBank/DDBJ whole genome shotgun (WGS) entry which is preliminary data.</text>
</comment>
<dbReference type="Pfam" id="PF11066">
    <property type="entry name" value="DUF2867"/>
    <property type="match status" value="1"/>
</dbReference>
<accession>A0AAP3EX80</accession>
<feature type="domain" description="NAD(P)-binding" evidence="2">
    <location>
        <begin position="38"/>
        <end position="146"/>
    </location>
</feature>
<dbReference type="SUPFAM" id="SSF51735">
    <property type="entry name" value="NAD(P)-binding Rossmann-fold domains"/>
    <property type="match status" value="1"/>
</dbReference>
<dbReference type="InterPro" id="IPR021295">
    <property type="entry name" value="DUF2867"/>
</dbReference>